<dbReference type="STRING" id="909663.GCA_000512235_01906"/>
<protein>
    <submittedName>
        <fullName evidence="3">Flavodoxin family protein</fullName>
    </submittedName>
</protein>
<dbReference type="GO" id="GO:0010181">
    <property type="term" value="F:FMN binding"/>
    <property type="evidence" value="ECO:0007669"/>
    <property type="project" value="InterPro"/>
</dbReference>
<sequence>MAEILVVFHSQTGNTKKLARAVVSGVEETENAHAMLKHASDATARDIKGCSAIVVCSPEYFGYMAGAVKDLFDRTYEELKDDAAVYKKPYCVIISAGNDGTLALAHIERICTGYRFKKIQHPIICKGPVTEEILTKCFDLGMTIAEGINAGIF</sequence>
<proteinExistence type="predicted"/>
<dbReference type="Gene3D" id="3.40.50.360">
    <property type="match status" value="1"/>
</dbReference>
<dbReference type="AlphaFoldDB" id="A0A351U5Z6"/>
<dbReference type="Pfam" id="PF03358">
    <property type="entry name" value="FMN_red"/>
    <property type="match status" value="1"/>
</dbReference>
<dbReference type="InterPro" id="IPR005025">
    <property type="entry name" value="FMN_Rdtase-like_dom"/>
</dbReference>
<feature type="domain" description="Flavodoxin-like" evidence="2">
    <location>
        <begin position="4"/>
        <end position="153"/>
    </location>
</feature>
<dbReference type="EMBL" id="JAAYEE010000147">
    <property type="protein sequence ID" value="NLW35612.1"/>
    <property type="molecule type" value="Genomic_DNA"/>
</dbReference>
<name>A0A351U5Z6_9BACT</name>
<evidence type="ECO:0000313" key="3">
    <source>
        <dbReference type="EMBL" id="NLW35612.1"/>
    </source>
</evidence>
<dbReference type="InterPro" id="IPR008254">
    <property type="entry name" value="Flavodoxin/NO_synth"/>
</dbReference>
<evidence type="ECO:0000313" key="4">
    <source>
        <dbReference type="Proteomes" id="UP000777265"/>
    </source>
</evidence>
<accession>A0A351U5Z6</accession>
<dbReference type="InterPro" id="IPR029039">
    <property type="entry name" value="Flavoprotein-like_sf"/>
</dbReference>
<reference evidence="3" key="2">
    <citation type="submission" date="2020-01" db="EMBL/GenBank/DDBJ databases">
        <authorList>
            <person name="Campanaro S."/>
        </authorList>
    </citation>
    <scope>NUCLEOTIDE SEQUENCE</scope>
    <source>
        <strain evidence="3">AS06rmzACSIP_7</strain>
    </source>
</reference>
<organism evidence="3 4">
    <name type="scientific">Syntrophorhabdus aromaticivorans</name>
    <dbReference type="NCBI Taxonomy" id="328301"/>
    <lineage>
        <taxon>Bacteria</taxon>
        <taxon>Pseudomonadati</taxon>
        <taxon>Thermodesulfobacteriota</taxon>
        <taxon>Syntrophorhabdia</taxon>
        <taxon>Syntrophorhabdales</taxon>
        <taxon>Syntrophorhabdaceae</taxon>
        <taxon>Syntrophorhabdus</taxon>
    </lineage>
</organism>
<dbReference type="PROSITE" id="PS50902">
    <property type="entry name" value="FLAVODOXIN_LIKE"/>
    <property type="match status" value="1"/>
</dbReference>
<dbReference type="GO" id="GO:0009055">
    <property type="term" value="F:electron transfer activity"/>
    <property type="evidence" value="ECO:0007669"/>
    <property type="project" value="InterPro"/>
</dbReference>
<comment type="caution">
    <text evidence="3">The sequence shown here is derived from an EMBL/GenBank/DDBJ whole genome shotgun (WGS) entry which is preliminary data.</text>
</comment>
<comment type="cofactor">
    <cofactor evidence="1">
        <name>FMN</name>
        <dbReference type="ChEBI" id="CHEBI:58210"/>
    </cofactor>
</comment>
<evidence type="ECO:0000259" key="2">
    <source>
        <dbReference type="PROSITE" id="PS50902"/>
    </source>
</evidence>
<dbReference type="PROSITE" id="PS00201">
    <property type="entry name" value="FLAVODOXIN"/>
    <property type="match status" value="1"/>
</dbReference>
<gene>
    <name evidence="3" type="ORF">GXY80_09060</name>
</gene>
<dbReference type="GO" id="GO:0016491">
    <property type="term" value="F:oxidoreductase activity"/>
    <property type="evidence" value="ECO:0007669"/>
    <property type="project" value="InterPro"/>
</dbReference>
<evidence type="ECO:0000256" key="1">
    <source>
        <dbReference type="ARBA" id="ARBA00001917"/>
    </source>
</evidence>
<dbReference type="InterPro" id="IPR001226">
    <property type="entry name" value="Flavodoxin_CS"/>
</dbReference>
<dbReference type="SUPFAM" id="SSF52218">
    <property type="entry name" value="Flavoproteins"/>
    <property type="match status" value="1"/>
</dbReference>
<reference evidence="3" key="1">
    <citation type="journal article" date="2020" name="Biotechnol. Biofuels">
        <title>New insights from the biogas microbiome by comprehensive genome-resolved metagenomics of nearly 1600 species originating from multiple anaerobic digesters.</title>
        <authorList>
            <person name="Campanaro S."/>
            <person name="Treu L."/>
            <person name="Rodriguez-R L.M."/>
            <person name="Kovalovszki A."/>
            <person name="Ziels R.M."/>
            <person name="Maus I."/>
            <person name="Zhu X."/>
            <person name="Kougias P.G."/>
            <person name="Basile A."/>
            <person name="Luo G."/>
            <person name="Schluter A."/>
            <person name="Konstantinidis K.T."/>
            <person name="Angelidaki I."/>
        </authorList>
    </citation>
    <scope>NUCLEOTIDE SEQUENCE</scope>
    <source>
        <strain evidence="3">AS06rmzACSIP_7</strain>
    </source>
</reference>
<dbReference type="Proteomes" id="UP000777265">
    <property type="component" value="Unassembled WGS sequence"/>
</dbReference>